<protein>
    <recommendedName>
        <fullName evidence="3">Zinc finger protein</fullName>
    </recommendedName>
</protein>
<dbReference type="RefSeq" id="WP_344041745.1">
    <property type="nucleotide sequence ID" value="NZ_BAAAKE010000030.1"/>
</dbReference>
<name>A0ABV9Y2A6_9PSEU</name>
<reference evidence="2" key="1">
    <citation type="journal article" date="2019" name="Int. J. Syst. Evol. Microbiol.">
        <title>The Global Catalogue of Microorganisms (GCM) 10K type strain sequencing project: providing services to taxonomists for standard genome sequencing and annotation.</title>
        <authorList>
            <consortium name="The Broad Institute Genomics Platform"/>
            <consortium name="The Broad Institute Genome Sequencing Center for Infectious Disease"/>
            <person name="Wu L."/>
            <person name="Ma J."/>
        </authorList>
    </citation>
    <scope>NUCLEOTIDE SEQUENCE [LARGE SCALE GENOMIC DNA]</scope>
    <source>
        <strain evidence="2">KCTC 12848</strain>
    </source>
</reference>
<evidence type="ECO:0008006" key="3">
    <source>
        <dbReference type="Google" id="ProtNLM"/>
    </source>
</evidence>
<comment type="caution">
    <text evidence="1">The sequence shown here is derived from an EMBL/GenBank/DDBJ whole genome shotgun (WGS) entry which is preliminary data.</text>
</comment>
<keyword evidence="2" id="KW-1185">Reference proteome</keyword>
<accession>A0ABV9Y2A6</accession>
<dbReference type="EMBL" id="JBHSJB010000017">
    <property type="protein sequence ID" value="MFC5055782.1"/>
    <property type="molecule type" value="Genomic_DNA"/>
</dbReference>
<dbReference type="Proteomes" id="UP001595833">
    <property type="component" value="Unassembled WGS sequence"/>
</dbReference>
<gene>
    <name evidence="1" type="ORF">ACFPFM_18715</name>
</gene>
<proteinExistence type="predicted"/>
<organism evidence="1 2">
    <name type="scientific">Saccharothrix xinjiangensis</name>
    <dbReference type="NCBI Taxonomy" id="204798"/>
    <lineage>
        <taxon>Bacteria</taxon>
        <taxon>Bacillati</taxon>
        <taxon>Actinomycetota</taxon>
        <taxon>Actinomycetes</taxon>
        <taxon>Pseudonocardiales</taxon>
        <taxon>Pseudonocardiaceae</taxon>
        <taxon>Saccharothrix</taxon>
    </lineage>
</organism>
<sequence length="88" mass="9798">MTAVAEDIDAVTDDGVDHDTAAGIFRHLIHRLDDQARTVRHDGLTFWAATCGAMSVPTDRPDPLWAWCGRCWPALWPTDDPDPQEDDP</sequence>
<evidence type="ECO:0000313" key="1">
    <source>
        <dbReference type="EMBL" id="MFC5055782.1"/>
    </source>
</evidence>
<evidence type="ECO:0000313" key="2">
    <source>
        <dbReference type="Proteomes" id="UP001595833"/>
    </source>
</evidence>